<dbReference type="PANTHER" id="PTHR11731">
    <property type="entry name" value="PROTEASE FAMILY S9B,C DIPEPTIDYL-PEPTIDASE IV-RELATED"/>
    <property type="match status" value="1"/>
</dbReference>
<name>A0A2W1NGL5_9FLAO</name>
<dbReference type="EMBL" id="QKSB01000005">
    <property type="protein sequence ID" value="PZE17126.1"/>
    <property type="molecule type" value="Genomic_DNA"/>
</dbReference>
<feature type="domain" description="Dipeptidylpeptidase IV N-terminal" evidence="2">
    <location>
        <begin position="324"/>
        <end position="486"/>
    </location>
</feature>
<dbReference type="SUPFAM" id="SSF82171">
    <property type="entry name" value="DPP6 N-terminal domain-like"/>
    <property type="match status" value="1"/>
</dbReference>
<dbReference type="AlphaFoldDB" id="A0A2W1NGL5"/>
<dbReference type="PANTHER" id="PTHR11731:SF193">
    <property type="entry name" value="DIPEPTIDYL PEPTIDASE 9"/>
    <property type="match status" value="1"/>
</dbReference>
<dbReference type="Pfam" id="PF00326">
    <property type="entry name" value="Peptidase_S9"/>
    <property type="match status" value="1"/>
</dbReference>
<dbReference type="InterPro" id="IPR001375">
    <property type="entry name" value="Peptidase_S9_cat"/>
</dbReference>
<dbReference type="InterPro" id="IPR029058">
    <property type="entry name" value="AB_hydrolase_fold"/>
</dbReference>
<comment type="caution">
    <text evidence="3">The sequence shown here is derived from an EMBL/GenBank/DDBJ whole genome shotgun (WGS) entry which is preliminary data.</text>
</comment>
<dbReference type="GO" id="GO:0006508">
    <property type="term" value="P:proteolysis"/>
    <property type="evidence" value="ECO:0007669"/>
    <property type="project" value="InterPro"/>
</dbReference>
<feature type="domain" description="Peptidase S9 prolyl oligopeptidase catalytic" evidence="1">
    <location>
        <begin position="576"/>
        <end position="771"/>
    </location>
</feature>
<dbReference type="OrthoDB" id="9812921at2"/>
<evidence type="ECO:0000259" key="1">
    <source>
        <dbReference type="Pfam" id="PF00326"/>
    </source>
</evidence>
<accession>A0A2W1NGL5</accession>
<dbReference type="RefSeq" id="WP_111063250.1">
    <property type="nucleotide sequence ID" value="NZ_JBHUCU010000032.1"/>
</dbReference>
<keyword evidence="4" id="KW-1185">Reference proteome</keyword>
<sequence>MKYYYLFIFISLFHYQVNAQLVLSDIMRGNDFIGNQPYHVLWGPENETIYFRWKKDSLAYKEQHVYHLKTKKIIALDPISQIDLPISGFQTNNNGAYYYQNKKGIYYVQHKGNKLIFQASGNYRLIHVFDENKILLQNGKSYLIFNHQEGTIKELMHFTESTDKEKEMDYLSRQELILFDFLKEEKNKERANSNKIQQATYQKTYPIKNQTIGLFEINSNHNFALFRLDKYAKNTNTEMPSYINKNGHVTLKKARPNVGAKHPTHVIAYLDLNHNKSGEINIAHLPGIKLDPLYLQIYNDTIDLHRSTPKAVIPTQIQFNDFGDKALIEIKSYDNKDRWICIFYTQTKQLECINHQHDDAWIGGPGISGWNMVPGNLNWFPAQDKVFFQSEESGYSHLYSYTLKDKKTTQLTNGKFEIHEAKISQNGEKFYITANKSHPGNRNFYHFHIESKTWTQILAEKGNYEVSISPDEKHIAYRYSYQNKPWEIFLTENKPNVIAAQITHSTTKAFKAYAWRTPEIIQFNNQDNKTVYARLYRPKSEVKNGAAIQFVHGAGYLQNAHHWWSGYYREYMFHNLLCDKGYTVIDIDYSASAGYGRDFRTSIYRHMGKSDLNDQIVGRQFLIENEGIDENRIAIYGGSYGGFITIMALLKYPGQFQCGAAIRSVTDWAHYNDAYTSNILNTPETDSIAFQQSSPIYFANQLEDELLILHGMQDDNVQFQDVVRLNQRFIELGKHTFSLALYPIEPHGFVKSSSWIDEYSRILKLFDAHLTNE</sequence>
<protein>
    <submittedName>
        <fullName evidence="3">S9 family peptidase</fullName>
    </submittedName>
</protein>
<dbReference type="Pfam" id="PF00930">
    <property type="entry name" value="DPPIV_N"/>
    <property type="match status" value="1"/>
</dbReference>
<dbReference type="InterPro" id="IPR002469">
    <property type="entry name" value="Peptidase_S9B_N"/>
</dbReference>
<evidence type="ECO:0000259" key="2">
    <source>
        <dbReference type="Pfam" id="PF00930"/>
    </source>
</evidence>
<dbReference type="GO" id="GO:0008239">
    <property type="term" value="F:dipeptidyl-peptidase activity"/>
    <property type="evidence" value="ECO:0007669"/>
    <property type="project" value="TreeGrafter"/>
</dbReference>
<dbReference type="Gene3D" id="2.140.10.30">
    <property type="entry name" value="Dipeptidylpeptidase IV, N-terminal domain"/>
    <property type="match status" value="1"/>
</dbReference>
<evidence type="ECO:0000313" key="4">
    <source>
        <dbReference type="Proteomes" id="UP000249248"/>
    </source>
</evidence>
<evidence type="ECO:0000313" key="3">
    <source>
        <dbReference type="EMBL" id="PZE17126.1"/>
    </source>
</evidence>
<dbReference type="SUPFAM" id="SSF53474">
    <property type="entry name" value="alpha/beta-Hydrolases"/>
    <property type="match status" value="1"/>
</dbReference>
<dbReference type="Gene3D" id="3.40.50.1820">
    <property type="entry name" value="alpha/beta hydrolase"/>
    <property type="match status" value="1"/>
</dbReference>
<gene>
    <name evidence="3" type="ORF">DNU06_10305</name>
</gene>
<dbReference type="InterPro" id="IPR050278">
    <property type="entry name" value="Serine_Prot_S9B/DPPIV"/>
</dbReference>
<dbReference type="Proteomes" id="UP000249248">
    <property type="component" value="Unassembled WGS sequence"/>
</dbReference>
<proteinExistence type="predicted"/>
<organism evidence="3 4">
    <name type="scientific">Putridiphycobacter roseus</name>
    <dbReference type="NCBI Taxonomy" id="2219161"/>
    <lineage>
        <taxon>Bacteria</taxon>
        <taxon>Pseudomonadati</taxon>
        <taxon>Bacteroidota</taxon>
        <taxon>Flavobacteriia</taxon>
        <taxon>Flavobacteriales</taxon>
        <taxon>Crocinitomicaceae</taxon>
        <taxon>Putridiphycobacter</taxon>
    </lineage>
</organism>
<dbReference type="GO" id="GO:0008236">
    <property type="term" value="F:serine-type peptidase activity"/>
    <property type="evidence" value="ECO:0007669"/>
    <property type="project" value="InterPro"/>
</dbReference>
<reference evidence="3 4" key="1">
    <citation type="submission" date="2018-06" db="EMBL/GenBank/DDBJ databases">
        <title>The draft genome sequence of Crocinitomix sp. SM1701.</title>
        <authorList>
            <person name="Zhang X."/>
        </authorList>
    </citation>
    <scope>NUCLEOTIDE SEQUENCE [LARGE SCALE GENOMIC DNA]</scope>
    <source>
        <strain evidence="3 4">SM1701</strain>
    </source>
</reference>